<organism evidence="4 5">
    <name type="scientific">Chitinophaga japonensis</name>
    <name type="common">Flexibacter japonensis</name>
    <dbReference type="NCBI Taxonomy" id="104662"/>
    <lineage>
        <taxon>Bacteria</taxon>
        <taxon>Pseudomonadati</taxon>
        <taxon>Bacteroidota</taxon>
        <taxon>Chitinophagia</taxon>
        <taxon>Chitinophagales</taxon>
        <taxon>Chitinophagaceae</taxon>
        <taxon>Chitinophaga</taxon>
    </lineage>
</organism>
<feature type="domain" description="Glycosyltransferase 2-like" evidence="2">
    <location>
        <begin position="11"/>
        <end position="139"/>
    </location>
</feature>
<sequence length="267" mass="30455">MAKRDFSVGMLISTYNWPQALEVIFQSILQQTQLPDEILIADDGSRADTTQLINRYRKIFKVPVKHAWHEDAGFRKGIILNKAVKLSTSDYIIEIDGDIVLHRRFIEDHIRVAERGYFVQGSRAMVGEAATQEILSGKGARHRVGFFTRGIRNRFNALRLPVLSWLIRANPYGSDNTKACNLAFWREDFIAINGYNNLFFGWGSEDCEFAARLINAGVLKKRLKLAAVCFHLHHEYNSKSQFAVNGQRYSDTKSSKMVFCPDGYAEV</sequence>
<evidence type="ECO:0000259" key="3">
    <source>
        <dbReference type="Pfam" id="PF02709"/>
    </source>
</evidence>
<gene>
    <name evidence="4" type="ORF">LX66_5089</name>
</gene>
<dbReference type="Pfam" id="PF00535">
    <property type="entry name" value="Glycos_transf_2"/>
    <property type="match status" value="1"/>
</dbReference>
<dbReference type="GO" id="GO:0016740">
    <property type="term" value="F:transferase activity"/>
    <property type="evidence" value="ECO:0007669"/>
    <property type="project" value="UniProtKB-KW"/>
</dbReference>
<dbReference type="CDD" id="cd06420">
    <property type="entry name" value="GT2_Chondriotin_Pol_N"/>
    <property type="match status" value="1"/>
</dbReference>
<dbReference type="InterPro" id="IPR029044">
    <property type="entry name" value="Nucleotide-diphossugar_trans"/>
</dbReference>
<dbReference type="Pfam" id="PF02709">
    <property type="entry name" value="Glyco_transf_7C"/>
    <property type="match status" value="1"/>
</dbReference>
<accession>A0A562SMI7</accession>
<comment type="caution">
    <text evidence="4">The sequence shown here is derived from an EMBL/GenBank/DDBJ whole genome shotgun (WGS) entry which is preliminary data.</text>
</comment>
<dbReference type="PANTHER" id="PTHR43685">
    <property type="entry name" value="GLYCOSYLTRANSFERASE"/>
    <property type="match status" value="1"/>
</dbReference>
<keyword evidence="5" id="KW-1185">Reference proteome</keyword>
<evidence type="ECO:0000313" key="5">
    <source>
        <dbReference type="Proteomes" id="UP000316778"/>
    </source>
</evidence>
<dbReference type="InterPro" id="IPR027791">
    <property type="entry name" value="Galactosyl_T_C"/>
</dbReference>
<feature type="domain" description="Galactosyltransferase C-terminal" evidence="3">
    <location>
        <begin position="173"/>
        <end position="234"/>
    </location>
</feature>
<evidence type="ECO:0000259" key="2">
    <source>
        <dbReference type="Pfam" id="PF00535"/>
    </source>
</evidence>
<dbReference type="RefSeq" id="WP_145718673.1">
    <property type="nucleotide sequence ID" value="NZ_BAAAFY010000006.1"/>
</dbReference>
<dbReference type="OrthoDB" id="9801954at2"/>
<proteinExistence type="predicted"/>
<evidence type="ECO:0000256" key="1">
    <source>
        <dbReference type="ARBA" id="ARBA00022679"/>
    </source>
</evidence>
<dbReference type="Proteomes" id="UP000316778">
    <property type="component" value="Unassembled WGS sequence"/>
</dbReference>
<dbReference type="EMBL" id="VLLG01000006">
    <property type="protein sequence ID" value="TWI82515.1"/>
    <property type="molecule type" value="Genomic_DNA"/>
</dbReference>
<dbReference type="Gene3D" id="3.90.550.10">
    <property type="entry name" value="Spore Coat Polysaccharide Biosynthesis Protein SpsA, Chain A"/>
    <property type="match status" value="1"/>
</dbReference>
<name>A0A562SMI7_CHIJA</name>
<dbReference type="PANTHER" id="PTHR43685:SF3">
    <property type="entry name" value="SLR2126 PROTEIN"/>
    <property type="match status" value="1"/>
</dbReference>
<keyword evidence="1 4" id="KW-0808">Transferase</keyword>
<dbReference type="InterPro" id="IPR050834">
    <property type="entry name" value="Glycosyltransf_2"/>
</dbReference>
<evidence type="ECO:0000313" key="4">
    <source>
        <dbReference type="EMBL" id="TWI82515.1"/>
    </source>
</evidence>
<dbReference type="SUPFAM" id="SSF53448">
    <property type="entry name" value="Nucleotide-diphospho-sugar transferases"/>
    <property type="match status" value="1"/>
</dbReference>
<protein>
    <submittedName>
        <fullName evidence="4">Glycosyltransferase involved in cell wall biosynthesis</fullName>
    </submittedName>
</protein>
<reference evidence="4 5" key="1">
    <citation type="journal article" date="2013" name="Stand. Genomic Sci.">
        <title>Genomic Encyclopedia of Type Strains, Phase I: The one thousand microbial genomes (KMG-I) project.</title>
        <authorList>
            <person name="Kyrpides N.C."/>
            <person name="Woyke T."/>
            <person name="Eisen J.A."/>
            <person name="Garrity G."/>
            <person name="Lilburn T.G."/>
            <person name="Beck B.J."/>
            <person name="Whitman W.B."/>
            <person name="Hugenholtz P."/>
            <person name="Klenk H.P."/>
        </authorList>
    </citation>
    <scope>NUCLEOTIDE SEQUENCE [LARGE SCALE GENOMIC DNA]</scope>
    <source>
        <strain evidence="4 5">DSM 13484</strain>
    </source>
</reference>
<dbReference type="InterPro" id="IPR001173">
    <property type="entry name" value="Glyco_trans_2-like"/>
</dbReference>
<dbReference type="AlphaFoldDB" id="A0A562SMI7"/>